<dbReference type="SMART" id="SM00347">
    <property type="entry name" value="HTH_MARR"/>
    <property type="match status" value="1"/>
</dbReference>
<dbReference type="SUPFAM" id="SSF46785">
    <property type="entry name" value="Winged helix' DNA-binding domain"/>
    <property type="match status" value="1"/>
</dbReference>
<evidence type="ECO:0000259" key="1">
    <source>
        <dbReference type="PROSITE" id="PS50995"/>
    </source>
</evidence>
<gene>
    <name evidence="2" type="ORF">SAMN05444340_11218</name>
</gene>
<keyword evidence="3" id="KW-1185">Reference proteome</keyword>
<dbReference type="InterPro" id="IPR000835">
    <property type="entry name" value="HTH_MarR-typ"/>
</dbReference>
<keyword evidence="2" id="KW-0238">DNA-binding</keyword>
<reference evidence="2 3" key="1">
    <citation type="submission" date="2016-10" db="EMBL/GenBank/DDBJ databases">
        <authorList>
            <person name="de Groot N.N."/>
        </authorList>
    </citation>
    <scope>NUCLEOTIDE SEQUENCE [LARGE SCALE GENOMIC DNA]</scope>
    <source>
        <strain evidence="2 3">DSM 26880</strain>
    </source>
</reference>
<dbReference type="PRINTS" id="PR00598">
    <property type="entry name" value="HTHMARR"/>
</dbReference>
<organism evidence="2 3">
    <name type="scientific">Citreimonas salinaria</name>
    <dbReference type="NCBI Taxonomy" id="321339"/>
    <lineage>
        <taxon>Bacteria</taxon>
        <taxon>Pseudomonadati</taxon>
        <taxon>Pseudomonadota</taxon>
        <taxon>Alphaproteobacteria</taxon>
        <taxon>Rhodobacterales</taxon>
        <taxon>Roseobacteraceae</taxon>
        <taxon>Citreimonas</taxon>
    </lineage>
</organism>
<name>A0A1H3LAL3_9RHOB</name>
<dbReference type="Pfam" id="PF01047">
    <property type="entry name" value="MarR"/>
    <property type="match status" value="1"/>
</dbReference>
<feature type="domain" description="HTH marR-type" evidence="1">
    <location>
        <begin position="15"/>
        <end position="151"/>
    </location>
</feature>
<evidence type="ECO:0000313" key="2">
    <source>
        <dbReference type="EMBL" id="SDY60994.1"/>
    </source>
</evidence>
<dbReference type="OrthoDB" id="4717105at2"/>
<dbReference type="Proteomes" id="UP000199286">
    <property type="component" value="Unassembled WGS sequence"/>
</dbReference>
<dbReference type="Gene3D" id="1.10.10.10">
    <property type="entry name" value="Winged helix-like DNA-binding domain superfamily/Winged helix DNA-binding domain"/>
    <property type="match status" value="1"/>
</dbReference>
<dbReference type="AlphaFoldDB" id="A0A1H3LAL3"/>
<proteinExistence type="predicted"/>
<dbReference type="RefSeq" id="WP_089884050.1">
    <property type="nucleotide sequence ID" value="NZ_FNPF01000012.1"/>
</dbReference>
<dbReference type="InterPro" id="IPR039422">
    <property type="entry name" value="MarR/SlyA-like"/>
</dbReference>
<sequence length="165" mass="18272">MEDRARTDEEEPVTLGHLSQDISFVTRALRAVILSHNAPFFEAHHVAGGEVAVLSLIGLNPGLTQKKLAKTVILKKSALTKLVNELEKSGLIERRKEGADMRLTALYLTPAGTERLARMRPDMDALQRRLLASLSPGERVMLFELLWRLIGDLDGSSHQRGQPDA</sequence>
<dbReference type="GO" id="GO:0003677">
    <property type="term" value="F:DNA binding"/>
    <property type="evidence" value="ECO:0007669"/>
    <property type="project" value="UniProtKB-KW"/>
</dbReference>
<dbReference type="PANTHER" id="PTHR33164">
    <property type="entry name" value="TRANSCRIPTIONAL REGULATOR, MARR FAMILY"/>
    <property type="match status" value="1"/>
</dbReference>
<dbReference type="PROSITE" id="PS50995">
    <property type="entry name" value="HTH_MARR_2"/>
    <property type="match status" value="1"/>
</dbReference>
<dbReference type="GO" id="GO:0006950">
    <property type="term" value="P:response to stress"/>
    <property type="evidence" value="ECO:0007669"/>
    <property type="project" value="TreeGrafter"/>
</dbReference>
<evidence type="ECO:0000313" key="3">
    <source>
        <dbReference type="Proteomes" id="UP000199286"/>
    </source>
</evidence>
<accession>A0A1H3LAL3</accession>
<protein>
    <submittedName>
        <fullName evidence="2">DNA-binding transcriptional regulator, MarR family</fullName>
    </submittedName>
</protein>
<dbReference type="STRING" id="321339.SAMN05444340_11218"/>
<dbReference type="GO" id="GO:0003700">
    <property type="term" value="F:DNA-binding transcription factor activity"/>
    <property type="evidence" value="ECO:0007669"/>
    <property type="project" value="InterPro"/>
</dbReference>
<dbReference type="EMBL" id="FNPF01000012">
    <property type="protein sequence ID" value="SDY60994.1"/>
    <property type="molecule type" value="Genomic_DNA"/>
</dbReference>
<dbReference type="InterPro" id="IPR036388">
    <property type="entry name" value="WH-like_DNA-bd_sf"/>
</dbReference>
<dbReference type="PANTHER" id="PTHR33164:SF57">
    <property type="entry name" value="MARR-FAMILY TRANSCRIPTIONAL REGULATOR"/>
    <property type="match status" value="1"/>
</dbReference>
<dbReference type="InterPro" id="IPR036390">
    <property type="entry name" value="WH_DNA-bd_sf"/>
</dbReference>